<dbReference type="Proteomes" id="UP001430755">
    <property type="component" value="Unassembled WGS sequence"/>
</dbReference>
<dbReference type="EMBL" id="JAJMLW010000004">
    <property type="protein sequence ID" value="MCI2242731.1"/>
    <property type="molecule type" value="Genomic_DNA"/>
</dbReference>
<accession>A0ABS9WK48</accession>
<proteinExistence type="predicted"/>
<dbReference type="InterPro" id="IPR013321">
    <property type="entry name" value="Arc_rbn_hlx_hlx"/>
</dbReference>
<evidence type="ECO:0000313" key="2">
    <source>
        <dbReference type="Proteomes" id="UP001430755"/>
    </source>
</evidence>
<name>A0ABS9WK48_9ACTN</name>
<keyword evidence="2" id="KW-1185">Reference proteome</keyword>
<organism evidence="1 2">
    <name type="scientific">Adlercreutzia faecimuris</name>
    <dbReference type="NCBI Taxonomy" id="2897341"/>
    <lineage>
        <taxon>Bacteria</taxon>
        <taxon>Bacillati</taxon>
        <taxon>Actinomycetota</taxon>
        <taxon>Coriobacteriia</taxon>
        <taxon>Eggerthellales</taxon>
        <taxon>Eggerthellaceae</taxon>
        <taxon>Adlercreutzia</taxon>
    </lineage>
</organism>
<protein>
    <recommendedName>
        <fullName evidence="3">Type II toxin-antitoxin system RelB/DinJ family antitoxin</fullName>
    </recommendedName>
</protein>
<dbReference type="RefSeq" id="WP_242166239.1">
    <property type="nucleotide sequence ID" value="NZ_JAJMLW010000004.1"/>
</dbReference>
<evidence type="ECO:0000313" key="1">
    <source>
        <dbReference type="EMBL" id="MCI2242731.1"/>
    </source>
</evidence>
<gene>
    <name evidence="1" type="ORF">LPT13_10275</name>
</gene>
<sequence length="98" mass="10623">MASSLISARVPTAKREAAQGVLAAVGATTSDLVNSAFDYLLATKHLPQAEQPEDRPTESFAQFLGKSTLDIPWESSELSGDYRKLIRGGKHTRYESLA</sequence>
<comment type="caution">
    <text evidence="1">The sequence shown here is derived from an EMBL/GenBank/DDBJ whole genome shotgun (WGS) entry which is preliminary data.</text>
</comment>
<dbReference type="Gene3D" id="1.10.1220.10">
    <property type="entry name" value="Met repressor-like"/>
    <property type="match status" value="1"/>
</dbReference>
<evidence type="ECO:0008006" key="3">
    <source>
        <dbReference type="Google" id="ProtNLM"/>
    </source>
</evidence>
<reference evidence="1" key="1">
    <citation type="submission" date="2021-11" db="EMBL/GenBank/DDBJ databases">
        <title>A Novel Adlercreutzia Species, isolated from a Allomyrina dichotoma larva feces.</title>
        <authorList>
            <person name="Suh M.K."/>
        </authorList>
    </citation>
    <scope>NUCLEOTIDE SEQUENCE</scope>
    <source>
        <strain evidence="1">JBNU-10</strain>
    </source>
</reference>